<accession>A0A0A9H1Y9</accession>
<keyword evidence="1" id="KW-0472">Membrane</keyword>
<reference evidence="2" key="1">
    <citation type="submission" date="2014-09" db="EMBL/GenBank/DDBJ databases">
        <authorList>
            <person name="Magalhaes I.L.F."/>
            <person name="Oliveira U."/>
            <person name="Santos F.R."/>
            <person name="Vidigal T.H.D.A."/>
            <person name="Brescovit A.D."/>
            <person name="Santos A.J."/>
        </authorList>
    </citation>
    <scope>NUCLEOTIDE SEQUENCE</scope>
    <source>
        <tissue evidence="2">Shoot tissue taken approximately 20 cm above the soil surface</tissue>
    </source>
</reference>
<keyword evidence="1" id="KW-1133">Transmembrane helix</keyword>
<feature type="transmembrane region" description="Helical" evidence="1">
    <location>
        <begin position="55"/>
        <end position="75"/>
    </location>
</feature>
<dbReference type="AlphaFoldDB" id="A0A0A9H1Y9"/>
<keyword evidence="1" id="KW-0812">Transmembrane</keyword>
<dbReference type="EMBL" id="GBRH01167119">
    <property type="protein sequence ID" value="JAE30777.1"/>
    <property type="molecule type" value="Transcribed_RNA"/>
</dbReference>
<evidence type="ECO:0000313" key="2">
    <source>
        <dbReference type="EMBL" id="JAE30777.1"/>
    </source>
</evidence>
<reference evidence="2" key="2">
    <citation type="journal article" date="2015" name="Data Brief">
        <title>Shoot transcriptome of the giant reed, Arundo donax.</title>
        <authorList>
            <person name="Barrero R.A."/>
            <person name="Guerrero F.D."/>
            <person name="Moolhuijzen P."/>
            <person name="Goolsby J.A."/>
            <person name="Tidwell J."/>
            <person name="Bellgard S.E."/>
            <person name="Bellgard M.I."/>
        </authorList>
    </citation>
    <scope>NUCLEOTIDE SEQUENCE</scope>
    <source>
        <tissue evidence="2">Shoot tissue taken approximately 20 cm above the soil surface</tissue>
    </source>
</reference>
<organism evidence="2">
    <name type="scientific">Arundo donax</name>
    <name type="common">Giant reed</name>
    <name type="synonym">Donax arundinaceus</name>
    <dbReference type="NCBI Taxonomy" id="35708"/>
    <lineage>
        <taxon>Eukaryota</taxon>
        <taxon>Viridiplantae</taxon>
        <taxon>Streptophyta</taxon>
        <taxon>Embryophyta</taxon>
        <taxon>Tracheophyta</taxon>
        <taxon>Spermatophyta</taxon>
        <taxon>Magnoliopsida</taxon>
        <taxon>Liliopsida</taxon>
        <taxon>Poales</taxon>
        <taxon>Poaceae</taxon>
        <taxon>PACMAD clade</taxon>
        <taxon>Arundinoideae</taxon>
        <taxon>Arundineae</taxon>
        <taxon>Arundo</taxon>
    </lineage>
</organism>
<proteinExistence type="predicted"/>
<name>A0A0A9H1Y9_ARUDO</name>
<protein>
    <submittedName>
        <fullName evidence="2">Uncharacterized protein</fullName>
    </submittedName>
</protein>
<evidence type="ECO:0000256" key="1">
    <source>
        <dbReference type="SAM" id="Phobius"/>
    </source>
</evidence>
<sequence length="77" mass="9119">MIHSQDKSIEFAEFSLWALCKLNQLECEPEIFSAFAIIWFDMFLSEVRPAFIRHLCYLMPPHVYLVSSVIFTYFLGH</sequence>